<evidence type="ECO:0000256" key="9">
    <source>
        <dbReference type="HAMAP-Rule" id="MF_00123"/>
    </source>
</evidence>
<evidence type="ECO:0000259" key="11">
    <source>
        <dbReference type="SMART" id="SM00836"/>
    </source>
</evidence>
<dbReference type="PROSITE" id="PS00178">
    <property type="entry name" value="AA_TRNA_LIGASE_I"/>
    <property type="match status" value="1"/>
</dbReference>
<dbReference type="InterPro" id="IPR035684">
    <property type="entry name" value="ArgRS_core"/>
</dbReference>
<protein>
    <recommendedName>
        <fullName evidence="9">Arginine--tRNA ligase</fullName>
        <ecNumber evidence="9">6.1.1.19</ecNumber>
    </recommendedName>
    <alternativeName>
        <fullName evidence="9">Arginyl-tRNA synthetase</fullName>
        <shortName evidence="9">ArgRS</shortName>
    </alternativeName>
</protein>
<evidence type="ECO:0000256" key="5">
    <source>
        <dbReference type="ARBA" id="ARBA00022840"/>
    </source>
</evidence>
<dbReference type="EMBL" id="LBWF01000001">
    <property type="protein sequence ID" value="KKR02540.1"/>
    <property type="molecule type" value="Genomic_DNA"/>
</dbReference>
<comment type="caution">
    <text evidence="13">The sequence shown here is derived from an EMBL/GenBank/DDBJ whole genome shotgun (WGS) entry which is preliminary data.</text>
</comment>
<dbReference type="HAMAP" id="MF_00123">
    <property type="entry name" value="Arg_tRNA_synth"/>
    <property type="match status" value="1"/>
</dbReference>
<comment type="subcellular location">
    <subcellularLocation>
        <location evidence="9">Cytoplasm</location>
    </subcellularLocation>
</comment>
<dbReference type="PANTHER" id="PTHR11956">
    <property type="entry name" value="ARGINYL-TRNA SYNTHETASE"/>
    <property type="match status" value="1"/>
</dbReference>
<dbReference type="NCBIfam" id="TIGR00456">
    <property type="entry name" value="argS"/>
    <property type="match status" value="1"/>
</dbReference>
<dbReference type="InterPro" id="IPR036695">
    <property type="entry name" value="Arg-tRNA-synth_N_sf"/>
</dbReference>
<feature type="domain" description="DALR anticodon binding" evidence="11">
    <location>
        <begin position="412"/>
        <end position="526"/>
    </location>
</feature>
<dbReference type="SUPFAM" id="SSF52374">
    <property type="entry name" value="Nucleotidylyl transferase"/>
    <property type="match status" value="1"/>
</dbReference>
<evidence type="ECO:0000256" key="4">
    <source>
        <dbReference type="ARBA" id="ARBA00022741"/>
    </source>
</evidence>
<keyword evidence="2 9" id="KW-0963">Cytoplasm</keyword>
<dbReference type="Gene3D" id="3.40.50.620">
    <property type="entry name" value="HUPs"/>
    <property type="match status" value="1"/>
</dbReference>
<evidence type="ECO:0000256" key="10">
    <source>
        <dbReference type="RuleBase" id="RU363038"/>
    </source>
</evidence>
<dbReference type="InterPro" id="IPR009080">
    <property type="entry name" value="tRNAsynth_Ia_anticodon-bd"/>
</dbReference>
<dbReference type="SMART" id="SM00836">
    <property type="entry name" value="DALR_1"/>
    <property type="match status" value="1"/>
</dbReference>
<dbReference type="SUPFAM" id="SSF47323">
    <property type="entry name" value="Anticodon-binding domain of a subclass of class I aminoacyl-tRNA synthetases"/>
    <property type="match status" value="1"/>
</dbReference>
<evidence type="ECO:0000256" key="7">
    <source>
        <dbReference type="ARBA" id="ARBA00023146"/>
    </source>
</evidence>
<evidence type="ECO:0000256" key="2">
    <source>
        <dbReference type="ARBA" id="ARBA00022490"/>
    </source>
</evidence>
<evidence type="ECO:0000259" key="12">
    <source>
        <dbReference type="SMART" id="SM01016"/>
    </source>
</evidence>
<evidence type="ECO:0000256" key="6">
    <source>
        <dbReference type="ARBA" id="ARBA00022917"/>
    </source>
</evidence>
<name>A0A0G0PWK3_YANXG</name>
<dbReference type="InterPro" id="IPR001278">
    <property type="entry name" value="Arg-tRNA-ligase"/>
</dbReference>
<dbReference type="InterPro" id="IPR001412">
    <property type="entry name" value="aa-tRNA-synth_I_CS"/>
</dbReference>
<evidence type="ECO:0000256" key="8">
    <source>
        <dbReference type="ARBA" id="ARBA00049339"/>
    </source>
</evidence>
<evidence type="ECO:0000256" key="3">
    <source>
        <dbReference type="ARBA" id="ARBA00022598"/>
    </source>
</evidence>
<keyword evidence="7 9" id="KW-0030">Aminoacyl-tRNA synthetase</keyword>
<dbReference type="Proteomes" id="UP000034845">
    <property type="component" value="Unassembled WGS sequence"/>
</dbReference>
<dbReference type="Gene3D" id="1.10.730.10">
    <property type="entry name" value="Isoleucyl-tRNA Synthetase, Domain 1"/>
    <property type="match status" value="1"/>
</dbReference>
<reference evidence="13 14" key="1">
    <citation type="journal article" date="2015" name="Nature">
        <title>rRNA introns, odd ribosomes, and small enigmatic genomes across a large radiation of phyla.</title>
        <authorList>
            <person name="Brown C.T."/>
            <person name="Hug L.A."/>
            <person name="Thomas B.C."/>
            <person name="Sharon I."/>
            <person name="Castelle C.J."/>
            <person name="Singh A."/>
            <person name="Wilkins M.J."/>
            <person name="Williams K.H."/>
            <person name="Banfield J.F."/>
        </authorList>
    </citation>
    <scope>NUCLEOTIDE SEQUENCE [LARGE SCALE GENOMIC DNA]</scope>
    <source>
        <strain evidence="14">GW2011_GWA1_39_13</strain>
    </source>
</reference>
<dbReference type="Gene3D" id="3.30.1360.70">
    <property type="entry name" value="Arginyl tRNA synthetase N-terminal domain"/>
    <property type="match status" value="1"/>
</dbReference>
<evidence type="ECO:0000313" key="13">
    <source>
        <dbReference type="EMBL" id="KKR02540.1"/>
    </source>
</evidence>
<keyword evidence="3 9" id="KW-0436">Ligase</keyword>
<dbReference type="InterPro" id="IPR005148">
    <property type="entry name" value="Arg-tRNA-synth_N"/>
</dbReference>
<dbReference type="SUPFAM" id="SSF55190">
    <property type="entry name" value="Arginyl-tRNA synthetase (ArgRS), N-terminal 'additional' domain"/>
    <property type="match status" value="1"/>
</dbReference>
<comment type="catalytic activity">
    <reaction evidence="8 9">
        <text>tRNA(Arg) + L-arginine + ATP = L-arginyl-tRNA(Arg) + AMP + diphosphate</text>
        <dbReference type="Rhea" id="RHEA:20301"/>
        <dbReference type="Rhea" id="RHEA-COMP:9658"/>
        <dbReference type="Rhea" id="RHEA-COMP:9673"/>
        <dbReference type="ChEBI" id="CHEBI:30616"/>
        <dbReference type="ChEBI" id="CHEBI:32682"/>
        <dbReference type="ChEBI" id="CHEBI:33019"/>
        <dbReference type="ChEBI" id="CHEBI:78442"/>
        <dbReference type="ChEBI" id="CHEBI:78513"/>
        <dbReference type="ChEBI" id="CHEBI:456215"/>
        <dbReference type="EC" id="6.1.1.19"/>
    </reaction>
</comment>
<keyword evidence="5 9" id="KW-0067">ATP-binding</keyword>
<evidence type="ECO:0000313" key="14">
    <source>
        <dbReference type="Proteomes" id="UP000034845"/>
    </source>
</evidence>
<evidence type="ECO:0000256" key="1">
    <source>
        <dbReference type="ARBA" id="ARBA00005594"/>
    </source>
</evidence>
<dbReference type="Pfam" id="PF03485">
    <property type="entry name" value="Arg_tRNA_synt_N"/>
    <property type="match status" value="1"/>
</dbReference>
<dbReference type="Pfam" id="PF05746">
    <property type="entry name" value="DALR_1"/>
    <property type="match status" value="1"/>
</dbReference>
<dbReference type="PRINTS" id="PR01038">
    <property type="entry name" value="TRNASYNTHARG"/>
</dbReference>
<organism evidence="13 14">
    <name type="scientific">Yanofskybacteria sp. (strain GW2011_GWA1_39_13)</name>
    <dbReference type="NCBI Taxonomy" id="1619019"/>
    <lineage>
        <taxon>Bacteria</taxon>
        <taxon>Candidatus Yanofskyibacteriota</taxon>
    </lineage>
</organism>
<dbReference type="PATRIC" id="fig|1619019.3.peg.20"/>
<dbReference type="AlphaFoldDB" id="A0A0G0PWK3"/>
<dbReference type="EC" id="6.1.1.19" evidence="9"/>
<keyword evidence="6 9" id="KW-0648">Protein biosynthesis</keyword>
<accession>A0A0G0PWK3</accession>
<dbReference type="Pfam" id="PF00750">
    <property type="entry name" value="tRNA-synt_1d"/>
    <property type="match status" value="1"/>
</dbReference>
<dbReference type="GO" id="GO:0006420">
    <property type="term" value="P:arginyl-tRNA aminoacylation"/>
    <property type="evidence" value="ECO:0007669"/>
    <property type="project" value="UniProtKB-UniRule"/>
</dbReference>
<comment type="subunit">
    <text evidence="9">Monomer.</text>
</comment>
<dbReference type="SMART" id="SM01016">
    <property type="entry name" value="Arg_tRNA_synt_N"/>
    <property type="match status" value="1"/>
</dbReference>
<dbReference type="GO" id="GO:0004814">
    <property type="term" value="F:arginine-tRNA ligase activity"/>
    <property type="evidence" value="ECO:0007669"/>
    <property type="project" value="UniProtKB-UniRule"/>
</dbReference>
<feature type="domain" description="Arginyl tRNA synthetase N-terminal" evidence="12">
    <location>
        <begin position="4"/>
        <end position="83"/>
    </location>
</feature>
<gene>
    <name evidence="9" type="primary">argS</name>
    <name evidence="13" type="ORF">UT29_C0001G0020</name>
</gene>
<dbReference type="PANTHER" id="PTHR11956:SF5">
    <property type="entry name" value="ARGININE--TRNA LIGASE, CYTOPLASMIC"/>
    <property type="match status" value="1"/>
</dbReference>
<dbReference type="CDD" id="cd00671">
    <property type="entry name" value="ArgRS_core"/>
    <property type="match status" value="1"/>
</dbReference>
<sequence>MLKDWLKNEISSKYPDTEFDILTPSDDKMGDYSVNLAFVLAKKENKNPREVAQKIVDDLMEDDSFKEKKLKIEEKNGFINFYLSEDYLRNSLAEVIKEGEGFGDSKTGKGIKINLEFISANPTGPLTVGNARAGSFGDTLGNVLKKTGHGVTKEYYINDVGNQVNKLVESVRLRMAELRGEKIEFGADLYQGEYIKEIAKEFLEKNISEKDIQSQAIKAMTDRARSSTEKMGVVFDEWFFESRLHESGEVKNVFAELESKGFVVEEDGAKWLKMGEDQKAVLVKSDGSTTYLANDIAYTKNKLERGFTSAINVWGADHHGDVIRLKTGVSALGFDPDRLEILLHQLVSIKESGELQKMSKRAGRFVLLDELLSEVGKDAIRFFFLTRDLNTHMEFDVDLAKKQSKENPVFYIQYAFARLNSIFIKTQGTKAGNVDRIKEEEELRLLKDLVRFPEVVENISQNYQVHHLAQYTLNLAGDFHKFYEKHHVIQENDVELQSARLLLSKGVHTVLKICLDLMVLSAPEKM</sequence>
<dbReference type="GO" id="GO:0005524">
    <property type="term" value="F:ATP binding"/>
    <property type="evidence" value="ECO:0007669"/>
    <property type="project" value="UniProtKB-UniRule"/>
</dbReference>
<dbReference type="InterPro" id="IPR014729">
    <property type="entry name" value="Rossmann-like_a/b/a_fold"/>
</dbReference>
<dbReference type="InterPro" id="IPR008909">
    <property type="entry name" value="DALR_anticod-bd"/>
</dbReference>
<keyword evidence="4 9" id="KW-0547">Nucleotide-binding</keyword>
<comment type="similarity">
    <text evidence="1 9 10">Belongs to the class-I aminoacyl-tRNA synthetase family.</text>
</comment>
<proteinExistence type="inferred from homology"/>
<feature type="short sequence motif" description="'HIGH' region" evidence="9">
    <location>
        <begin position="120"/>
        <end position="130"/>
    </location>
</feature>
<dbReference type="GO" id="GO:0005737">
    <property type="term" value="C:cytoplasm"/>
    <property type="evidence" value="ECO:0007669"/>
    <property type="project" value="UniProtKB-SubCell"/>
</dbReference>